<evidence type="ECO:0000256" key="1">
    <source>
        <dbReference type="SAM" id="MobiDB-lite"/>
    </source>
</evidence>
<name>A0ABV0UW61_9TELE</name>
<feature type="compositionally biased region" description="Basic and acidic residues" evidence="1">
    <location>
        <begin position="58"/>
        <end position="94"/>
    </location>
</feature>
<accession>A0ABV0UW61</accession>
<feature type="non-terminal residue" evidence="3">
    <location>
        <position position="101"/>
    </location>
</feature>
<proteinExistence type="predicted"/>
<keyword evidence="2" id="KW-0732">Signal</keyword>
<sequence>MKFPAYSKCVCVLTMILSKLLFPPCVQMEVVGQTVSCPPPLRQVRDSWRITGPKRSTAKKESKEKRESNEESKENLKAKSDDSGEEKNGDDDSQKNGPKKK</sequence>
<evidence type="ECO:0008006" key="5">
    <source>
        <dbReference type="Google" id="ProtNLM"/>
    </source>
</evidence>
<evidence type="ECO:0000313" key="4">
    <source>
        <dbReference type="Proteomes" id="UP001482620"/>
    </source>
</evidence>
<protein>
    <recommendedName>
        <fullName evidence="5">Secreted protein</fullName>
    </recommendedName>
</protein>
<gene>
    <name evidence="3" type="ORF">ILYODFUR_025580</name>
</gene>
<dbReference type="EMBL" id="JAHRIQ010084238">
    <property type="protein sequence ID" value="MEQ2249069.1"/>
    <property type="molecule type" value="Genomic_DNA"/>
</dbReference>
<comment type="caution">
    <text evidence="3">The sequence shown here is derived from an EMBL/GenBank/DDBJ whole genome shotgun (WGS) entry which is preliminary data.</text>
</comment>
<feature type="chain" id="PRO_5047497213" description="Secreted protein" evidence="2">
    <location>
        <begin position="29"/>
        <end position="101"/>
    </location>
</feature>
<feature type="signal peptide" evidence="2">
    <location>
        <begin position="1"/>
        <end position="28"/>
    </location>
</feature>
<organism evidence="3 4">
    <name type="scientific">Ilyodon furcidens</name>
    <name type="common">goldbreast splitfin</name>
    <dbReference type="NCBI Taxonomy" id="33524"/>
    <lineage>
        <taxon>Eukaryota</taxon>
        <taxon>Metazoa</taxon>
        <taxon>Chordata</taxon>
        <taxon>Craniata</taxon>
        <taxon>Vertebrata</taxon>
        <taxon>Euteleostomi</taxon>
        <taxon>Actinopterygii</taxon>
        <taxon>Neopterygii</taxon>
        <taxon>Teleostei</taxon>
        <taxon>Neoteleostei</taxon>
        <taxon>Acanthomorphata</taxon>
        <taxon>Ovalentaria</taxon>
        <taxon>Atherinomorphae</taxon>
        <taxon>Cyprinodontiformes</taxon>
        <taxon>Goodeidae</taxon>
        <taxon>Ilyodon</taxon>
    </lineage>
</organism>
<evidence type="ECO:0000313" key="3">
    <source>
        <dbReference type="EMBL" id="MEQ2249069.1"/>
    </source>
</evidence>
<feature type="region of interest" description="Disordered" evidence="1">
    <location>
        <begin position="36"/>
        <end position="101"/>
    </location>
</feature>
<evidence type="ECO:0000256" key="2">
    <source>
        <dbReference type="SAM" id="SignalP"/>
    </source>
</evidence>
<dbReference type="Proteomes" id="UP001482620">
    <property type="component" value="Unassembled WGS sequence"/>
</dbReference>
<reference evidence="3 4" key="1">
    <citation type="submission" date="2021-06" db="EMBL/GenBank/DDBJ databases">
        <authorList>
            <person name="Palmer J.M."/>
        </authorList>
    </citation>
    <scope>NUCLEOTIDE SEQUENCE [LARGE SCALE GENOMIC DNA]</scope>
    <source>
        <strain evidence="4">if_2019</strain>
        <tissue evidence="3">Muscle</tissue>
    </source>
</reference>
<keyword evidence="4" id="KW-1185">Reference proteome</keyword>